<reference evidence="4 5" key="1">
    <citation type="submission" date="2019-06" db="EMBL/GenBank/DDBJ databases">
        <title>Lysobacter alkalisoli sp. nov. isolated from saline soil.</title>
        <authorList>
            <person name="Sun J.-Q."/>
            <person name="Xu L."/>
        </authorList>
    </citation>
    <scope>NUCLEOTIDE SEQUENCE [LARGE SCALE GENOMIC DNA]</scope>
    <source>
        <strain evidence="4 5">JCM 31130</strain>
    </source>
</reference>
<sequence length="200" mass="21350">MAEWQPLSRLAAELGLDAIAPDPHLPTPVPGVPPPPARPDTHAAGAPRKGMSGCVIALLVAAALAVPVLAILAAIALPAYQDYTLRAKVAQGIAANQPLQGRIGEFHAATGRCPENDDEGFQAPEAYAGAQVAEVRIGSVRKLPCEYEIRFASDAARIDGETLRFKGLPDEDGVFEWTCSEGSLDHRFRPRHCRASWDGR</sequence>
<keyword evidence="3" id="KW-0472">Membrane</keyword>
<dbReference type="GO" id="GO:0009289">
    <property type="term" value="C:pilus"/>
    <property type="evidence" value="ECO:0007669"/>
    <property type="project" value="InterPro"/>
</dbReference>
<dbReference type="Gene3D" id="3.30.700.10">
    <property type="entry name" value="Glycoprotein, Type 4 Pilin"/>
    <property type="match status" value="1"/>
</dbReference>
<proteinExistence type="inferred from homology"/>
<dbReference type="Proteomes" id="UP000318212">
    <property type="component" value="Unassembled WGS sequence"/>
</dbReference>
<protein>
    <submittedName>
        <fullName evidence="4">Pilus assembly protein PilA</fullName>
    </submittedName>
</protein>
<evidence type="ECO:0000256" key="1">
    <source>
        <dbReference type="ARBA" id="ARBA00005233"/>
    </source>
</evidence>
<dbReference type="GO" id="GO:0007155">
    <property type="term" value="P:cell adhesion"/>
    <property type="evidence" value="ECO:0007669"/>
    <property type="project" value="InterPro"/>
</dbReference>
<dbReference type="EMBL" id="VICE01000052">
    <property type="protein sequence ID" value="TQD47739.1"/>
    <property type="molecule type" value="Genomic_DNA"/>
</dbReference>
<feature type="region of interest" description="Disordered" evidence="2">
    <location>
        <begin position="22"/>
        <end position="46"/>
    </location>
</feature>
<comment type="similarity">
    <text evidence="1">Belongs to the N-Me-Phe pilin family.</text>
</comment>
<gene>
    <name evidence="4" type="ORF">FKV25_05380</name>
</gene>
<evidence type="ECO:0000256" key="2">
    <source>
        <dbReference type="SAM" id="MobiDB-lite"/>
    </source>
</evidence>
<dbReference type="AlphaFoldDB" id="A0A508AD08"/>
<accession>A0A508AD08</accession>
<comment type="caution">
    <text evidence="4">The sequence shown here is derived from an EMBL/GenBank/DDBJ whole genome shotgun (WGS) entry which is preliminary data.</text>
</comment>
<feature type="transmembrane region" description="Helical" evidence="3">
    <location>
        <begin position="55"/>
        <end position="80"/>
    </location>
</feature>
<feature type="compositionally biased region" description="Pro residues" evidence="2">
    <location>
        <begin position="23"/>
        <end position="38"/>
    </location>
</feature>
<keyword evidence="5" id="KW-1185">Reference proteome</keyword>
<keyword evidence="3" id="KW-1133">Transmembrane helix</keyword>
<evidence type="ECO:0000256" key="3">
    <source>
        <dbReference type="SAM" id="Phobius"/>
    </source>
</evidence>
<dbReference type="InterPro" id="IPR045584">
    <property type="entry name" value="Pilin-like"/>
</dbReference>
<dbReference type="Pfam" id="PF00114">
    <property type="entry name" value="Pilin"/>
    <property type="match status" value="1"/>
</dbReference>
<keyword evidence="3" id="KW-0812">Transmembrane</keyword>
<evidence type="ECO:0000313" key="5">
    <source>
        <dbReference type="Proteomes" id="UP000318212"/>
    </source>
</evidence>
<organism evidence="4 5">
    <name type="scientific">Marilutibacter aestuarii</name>
    <dbReference type="NCBI Taxonomy" id="1706195"/>
    <lineage>
        <taxon>Bacteria</taxon>
        <taxon>Pseudomonadati</taxon>
        <taxon>Pseudomonadota</taxon>
        <taxon>Gammaproteobacteria</taxon>
        <taxon>Lysobacterales</taxon>
        <taxon>Lysobacteraceae</taxon>
        <taxon>Marilutibacter</taxon>
    </lineage>
</organism>
<dbReference type="SUPFAM" id="SSF54523">
    <property type="entry name" value="Pili subunits"/>
    <property type="match status" value="1"/>
</dbReference>
<evidence type="ECO:0000313" key="4">
    <source>
        <dbReference type="EMBL" id="TQD47739.1"/>
    </source>
</evidence>
<dbReference type="InterPro" id="IPR001082">
    <property type="entry name" value="Pilin"/>
</dbReference>
<dbReference type="OrthoDB" id="198456at2"/>
<name>A0A508AD08_9GAMM</name>